<gene>
    <name evidence="1" type="ORF">PSE10A_13920</name>
</gene>
<reference evidence="1" key="1">
    <citation type="submission" date="2020-09" db="EMBL/GenBank/DDBJ databases">
        <title>Pseudomonas syringae pv. eriobotryae genome sequence causing loquat canker disease.</title>
        <authorList>
            <person name="Fukuda S."/>
            <person name="Tashiro H."/>
            <person name="Nagano Y."/>
        </authorList>
    </citation>
    <scope>NUCLEOTIDE SEQUENCE</scope>
    <source>
        <strain evidence="1">AM001</strain>
    </source>
</reference>
<name>A0A9P3EB02_PSEA0</name>
<comment type="caution">
    <text evidence="1">The sequence shown here is derived from an EMBL/GenBank/DDBJ whole genome shotgun (WGS) entry which is preliminary data.</text>
</comment>
<dbReference type="EMBL" id="BMZW01000006">
    <property type="protein sequence ID" value="GFZ58881.1"/>
    <property type="molecule type" value="Genomic_DNA"/>
</dbReference>
<sequence length="61" mass="6387">MIGGHASFALLIEQLQTGLHDAFTGFGTGCHADKATLSANQMMAILTQADAAMVAESKQHQ</sequence>
<accession>A0A9P3EB02</accession>
<evidence type="ECO:0000313" key="2">
    <source>
        <dbReference type="Proteomes" id="UP000630864"/>
    </source>
</evidence>
<organism evidence="1 2">
    <name type="scientific">Pseudomonas amygdali pv. eriobotryae</name>
    <dbReference type="NCBI Taxonomy" id="129137"/>
    <lineage>
        <taxon>Bacteria</taxon>
        <taxon>Pseudomonadati</taxon>
        <taxon>Pseudomonadota</taxon>
        <taxon>Gammaproteobacteria</taxon>
        <taxon>Pseudomonadales</taxon>
        <taxon>Pseudomonadaceae</taxon>
        <taxon>Pseudomonas</taxon>
        <taxon>Pseudomonas amygdali</taxon>
    </lineage>
</organism>
<evidence type="ECO:0000313" key="1">
    <source>
        <dbReference type="EMBL" id="GFZ58881.1"/>
    </source>
</evidence>
<dbReference type="Proteomes" id="UP000630864">
    <property type="component" value="Unassembled WGS sequence"/>
</dbReference>
<dbReference type="AlphaFoldDB" id="A0A9P3EB02"/>
<proteinExistence type="predicted"/>
<protein>
    <submittedName>
        <fullName evidence="1">Uncharacterized protein</fullName>
    </submittedName>
</protein>